<organism evidence="2 3">
    <name type="scientific">Marinilabilia salmonicolor</name>
    <dbReference type="NCBI Taxonomy" id="989"/>
    <lineage>
        <taxon>Bacteria</taxon>
        <taxon>Pseudomonadati</taxon>
        <taxon>Bacteroidota</taxon>
        <taxon>Bacteroidia</taxon>
        <taxon>Marinilabiliales</taxon>
        <taxon>Marinilabiliaceae</taxon>
        <taxon>Marinilabilia</taxon>
    </lineage>
</organism>
<proteinExistence type="predicted"/>
<sequence length="56" mass="6463">MALTNINNLFVIIIFGGLNLLAFINFTNPLKINQRGNKWFALFLFLLSSCWLGLRF</sequence>
<keyword evidence="3" id="KW-1185">Reference proteome</keyword>
<keyword evidence="1" id="KW-0472">Membrane</keyword>
<reference evidence="2 3" key="1">
    <citation type="submission" date="2018-07" db="EMBL/GenBank/DDBJ databases">
        <title>Freshwater and sediment microbial communities from various areas in North America, analyzing microbe dynamics in response to fracking.</title>
        <authorList>
            <person name="Lamendella R."/>
        </authorList>
    </citation>
    <scope>NUCLEOTIDE SEQUENCE [LARGE SCALE GENOMIC DNA]</scope>
    <source>
        <strain evidence="2 3">160A</strain>
    </source>
</reference>
<keyword evidence="1" id="KW-0812">Transmembrane</keyword>
<gene>
    <name evidence="2" type="ORF">DFO77_104134</name>
</gene>
<feature type="transmembrane region" description="Helical" evidence="1">
    <location>
        <begin position="6"/>
        <end position="26"/>
    </location>
</feature>
<accession>A0A2T0XMU2</accession>
<comment type="caution">
    <text evidence="2">The sequence shown here is derived from an EMBL/GenBank/DDBJ whole genome shotgun (WGS) entry which is preliminary data.</text>
</comment>
<dbReference type="AlphaFoldDB" id="A0A2T0XMU2"/>
<name>A0A2T0XMU2_9BACT</name>
<feature type="transmembrane region" description="Helical" evidence="1">
    <location>
        <begin position="38"/>
        <end position="54"/>
    </location>
</feature>
<dbReference type="EMBL" id="QPIZ01000004">
    <property type="protein sequence ID" value="RCW38376.1"/>
    <property type="molecule type" value="Genomic_DNA"/>
</dbReference>
<dbReference type="Proteomes" id="UP000252733">
    <property type="component" value="Unassembled WGS sequence"/>
</dbReference>
<evidence type="ECO:0000256" key="1">
    <source>
        <dbReference type="SAM" id="Phobius"/>
    </source>
</evidence>
<protein>
    <submittedName>
        <fullName evidence="2">Uncharacterized protein</fullName>
    </submittedName>
</protein>
<keyword evidence="1" id="KW-1133">Transmembrane helix</keyword>
<evidence type="ECO:0000313" key="2">
    <source>
        <dbReference type="EMBL" id="RCW38376.1"/>
    </source>
</evidence>
<evidence type="ECO:0000313" key="3">
    <source>
        <dbReference type="Proteomes" id="UP000252733"/>
    </source>
</evidence>